<comment type="caution">
    <text evidence="1">The sequence shown here is derived from an EMBL/GenBank/DDBJ whole genome shotgun (WGS) entry which is preliminary data.</text>
</comment>
<protein>
    <submittedName>
        <fullName evidence="1">Uncharacterized protein</fullName>
    </submittedName>
</protein>
<evidence type="ECO:0000313" key="1">
    <source>
        <dbReference type="EMBL" id="PLW45440.1"/>
    </source>
</evidence>
<evidence type="ECO:0000313" key="2">
    <source>
        <dbReference type="Proteomes" id="UP000235392"/>
    </source>
</evidence>
<gene>
    <name evidence="1" type="ORF">PCASD_05933</name>
</gene>
<dbReference type="Proteomes" id="UP000235392">
    <property type="component" value="Unassembled WGS sequence"/>
</dbReference>
<reference evidence="1 2" key="1">
    <citation type="submission" date="2017-11" db="EMBL/GenBank/DDBJ databases">
        <title>De novo assembly and phasing of dikaryotic genomes from two isolates of Puccinia coronata f. sp. avenae, the causal agent of oat crown rust.</title>
        <authorList>
            <person name="Miller M.E."/>
            <person name="Zhang Y."/>
            <person name="Omidvar V."/>
            <person name="Sperschneider J."/>
            <person name="Schwessinger B."/>
            <person name="Raley C."/>
            <person name="Palmer J.M."/>
            <person name="Garnica D."/>
            <person name="Upadhyaya N."/>
            <person name="Rathjen J."/>
            <person name="Taylor J.M."/>
            <person name="Park R.F."/>
            <person name="Dodds P.N."/>
            <person name="Hirsch C.D."/>
            <person name="Kianian S.F."/>
            <person name="Figueroa M."/>
        </authorList>
    </citation>
    <scope>NUCLEOTIDE SEQUENCE [LARGE SCALE GENOMIC DNA]</scope>
    <source>
        <strain evidence="1">12SD80</strain>
    </source>
</reference>
<sequence>MASYRPAIACKEAHVHQNMSGLNHQAAERQTDYAEKVSLFINQETNNPHNDTGDNRAVQKKLRRFPKNLASYLMSSSGKRENTVHIGFISCDITSQSPL</sequence>
<organism evidence="1 2">
    <name type="scientific">Puccinia coronata f. sp. avenae</name>
    <dbReference type="NCBI Taxonomy" id="200324"/>
    <lineage>
        <taxon>Eukaryota</taxon>
        <taxon>Fungi</taxon>
        <taxon>Dikarya</taxon>
        <taxon>Basidiomycota</taxon>
        <taxon>Pucciniomycotina</taxon>
        <taxon>Pucciniomycetes</taxon>
        <taxon>Pucciniales</taxon>
        <taxon>Pucciniaceae</taxon>
        <taxon>Puccinia</taxon>
    </lineage>
</organism>
<dbReference type="AlphaFoldDB" id="A0A2N5V622"/>
<proteinExistence type="predicted"/>
<dbReference type="EMBL" id="PGCI01000048">
    <property type="protein sequence ID" value="PLW45440.1"/>
    <property type="molecule type" value="Genomic_DNA"/>
</dbReference>
<accession>A0A2N5V622</accession>
<name>A0A2N5V622_9BASI</name>